<sequence>MDYANILVKEDQNIGFIIINRPEQRNALNVETLQEIETALDELRSNEEIRVVIFTGAGEKSFAAGADISQLNKRTMLEALQPNMTATYRKIEDYEKPTIAAINGFALGGGLELALACDIRIASYNAKVGLPEVGLGIIPGAGGTQRLTRLIGKGKTMDLVLTGDIITADEAERLGIVSKAVPAEDLMDRVREYARKISQKGPLALRLAKAVVNRGADVEMETALYLEKLAQTVLMGSEDKQEGTQAFLDKRQPQFKGK</sequence>
<dbReference type="Pfam" id="PF00378">
    <property type="entry name" value="ECH_1"/>
    <property type="match status" value="1"/>
</dbReference>
<comment type="caution">
    <text evidence="5">The sequence shown here is derived from an EMBL/GenBank/DDBJ whole genome shotgun (WGS) entry which is preliminary data.</text>
</comment>
<protein>
    <submittedName>
        <fullName evidence="4">Enoyl-CoA hydratase-related protein</fullName>
    </submittedName>
    <submittedName>
        <fullName evidence="5">Enoyl-CoA hydratase/isomerase family protein</fullName>
    </submittedName>
</protein>
<evidence type="ECO:0000256" key="1">
    <source>
        <dbReference type="ARBA" id="ARBA00005254"/>
    </source>
</evidence>
<dbReference type="PANTHER" id="PTHR11941">
    <property type="entry name" value="ENOYL-COA HYDRATASE-RELATED"/>
    <property type="match status" value="1"/>
</dbReference>
<accession>A0A4R5VLK8</accession>
<keyword evidence="5" id="KW-0413">Isomerase</keyword>
<dbReference type="EMBL" id="JAVGVR010000001">
    <property type="protein sequence ID" value="MDQ6599082.1"/>
    <property type="molecule type" value="Genomic_DNA"/>
</dbReference>
<dbReference type="EMBL" id="SMYO01000011">
    <property type="protein sequence ID" value="TDK58736.1"/>
    <property type="molecule type" value="Genomic_DNA"/>
</dbReference>
<dbReference type="PANTHER" id="PTHR11941:SF54">
    <property type="entry name" value="ENOYL-COA HYDRATASE, MITOCHONDRIAL"/>
    <property type="match status" value="1"/>
</dbReference>
<gene>
    <name evidence="5" type="ORF">E2K98_21205</name>
    <name evidence="4" type="ORF">RCG21_22565</name>
</gene>
<evidence type="ECO:0000313" key="6">
    <source>
        <dbReference type="Proteomes" id="UP000295132"/>
    </source>
</evidence>
<dbReference type="CDD" id="cd06558">
    <property type="entry name" value="crotonase-like"/>
    <property type="match status" value="1"/>
</dbReference>
<dbReference type="Gene3D" id="3.90.226.10">
    <property type="entry name" value="2-enoyl-CoA Hydratase, Chain A, domain 1"/>
    <property type="match status" value="1"/>
</dbReference>
<evidence type="ECO:0000313" key="4">
    <source>
        <dbReference type="EMBL" id="MDQ6599082.1"/>
    </source>
</evidence>
<dbReference type="FunFam" id="1.10.12.10:FF:000001">
    <property type="entry name" value="Probable enoyl-CoA hydratase, mitochondrial"/>
    <property type="match status" value="1"/>
</dbReference>
<dbReference type="InterPro" id="IPR001753">
    <property type="entry name" value="Enoyl-CoA_hydra/iso"/>
</dbReference>
<dbReference type="FunFam" id="3.90.226.10:FF:000009">
    <property type="entry name" value="Carnitinyl-CoA dehydratase"/>
    <property type="match status" value="1"/>
</dbReference>
<evidence type="ECO:0000313" key="7">
    <source>
        <dbReference type="Proteomes" id="UP001178888"/>
    </source>
</evidence>
<proteinExistence type="inferred from homology"/>
<keyword evidence="7" id="KW-1185">Reference proteome</keyword>
<dbReference type="RefSeq" id="WP_133337692.1">
    <property type="nucleotide sequence ID" value="NZ_JAVGVR010000001.1"/>
</dbReference>
<dbReference type="SUPFAM" id="SSF52096">
    <property type="entry name" value="ClpP/crotonase"/>
    <property type="match status" value="1"/>
</dbReference>
<dbReference type="GO" id="GO:0006635">
    <property type="term" value="P:fatty acid beta-oxidation"/>
    <property type="evidence" value="ECO:0007669"/>
    <property type="project" value="TreeGrafter"/>
</dbReference>
<reference evidence="5 6" key="1">
    <citation type="submission" date="2019-03" db="EMBL/GenBank/DDBJ databases">
        <title>Bacillus niacini sp. nov. a Nicotinate-Metabolizing Mesophile Isolated from Soil.</title>
        <authorList>
            <person name="Zhang G."/>
        </authorList>
    </citation>
    <scope>NUCLEOTIDE SEQUENCE [LARGE SCALE GENOMIC DNA]</scope>
    <source>
        <strain evidence="5 6">WN066</strain>
    </source>
</reference>
<reference evidence="4" key="2">
    <citation type="submission" date="2023-08" db="EMBL/GenBank/DDBJ databases">
        <title>Nitrogen cycling bacteria in agricultural field soils.</title>
        <authorList>
            <person name="Jang J."/>
        </authorList>
    </citation>
    <scope>NUCLEOTIDE SEQUENCE</scope>
    <source>
        <strain evidence="4">PS3-36</strain>
    </source>
</reference>
<dbReference type="InterPro" id="IPR014748">
    <property type="entry name" value="Enoyl-CoA_hydra_C"/>
</dbReference>
<dbReference type="GO" id="GO:0016853">
    <property type="term" value="F:isomerase activity"/>
    <property type="evidence" value="ECO:0007669"/>
    <property type="project" value="UniProtKB-KW"/>
</dbReference>
<evidence type="ECO:0000256" key="3">
    <source>
        <dbReference type="RuleBase" id="RU003707"/>
    </source>
</evidence>
<keyword evidence="2" id="KW-0456">Lyase</keyword>
<organism evidence="5 6">
    <name type="scientific">Bacillus salipaludis</name>
    <dbReference type="NCBI Taxonomy" id="2547811"/>
    <lineage>
        <taxon>Bacteria</taxon>
        <taxon>Bacillati</taxon>
        <taxon>Bacillota</taxon>
        <taxon>Bacilli</taxon>
        <taxon>Bacillales</taxon>
        <taxon>Bacillaceae</taxon>
        <taxon>Bacillus</taxon>
    </lineage>
</organism>
<evidence type="ECO:0000313" key="5">
    <source>
        <dbReference type="EMBL" id="TDK58736.1"/>
    </source>
</evidence>
<dbReference type="GO" id="GO:0016836">
    <property type="term" value="F:hydro-lyase activity"/>
    <property type="evidence" value="ECO:0007669"/>
    <property type="project" value="UniProtKB-ARBA"/>
</dbReference>
<dbReference type="Proteomes" id="UP001178888">
    <property type="component" value="Unassembled WGS sequence"/>
</dbReference>
<dbReference type="Proteomes" id="UP000295132">
    <property type="component" value="Unassembled WGS sequence"/>
</dbReference>
<dbReference type="InterPro" id="IPR029045">
    <property type="entry name" value="ClpP/crotonase-like_dom_sf"/>
</dbReference>
<comment type="similarity">
    <text evidence="1 3">Belongs to the enoyl-CoA hydratase/isomerase family.</text>
</comment>
<dbReference type="PROSITE" id="PS00166">
    <property type="entry name" value="ENOYL_COA_HYDRATASE"/>
    <property type="match status" value="1"/>
</dbReference>
<dbReference type="InterPro" id="IPR018376">
    <property type="entry name" value="Enoyl-CoA_hyd/isom_CS"/>
</dbReference>
<dbReference type="Gene3D" id="1.10.12.10">
    <property type="entry name" value="Lyase 2-enoyl-coa Hydratase, Chain A, domain 2"/>
    <property type="match status" value="1"/>
</dbReference>
<dbReference type="AlphaFoldDB" id="A0A4R5VLK8"/>
<name>A0A4R5VLK8_9BACI</name>
<evidence type="ECO:0000256" key="2">
    <source>
        <dbReference type="ARBA" id="ARBA00023239"/>
    </source>
</evidence>